<evidence type="ECO:0000256" key="4">
    <source>
        <dbReference type="PROSITE-ProRule" id="PRU01201"/>
    </source>
</evidence>
<feature type="transmembrane region" description="Helical" evidence="6">
    <location>
        <begin position="2417"/>
        <end position="2442"/>
    </location>
</feature>
<reference evidence="9" key="1">
    <citation type="journal article" date="2015" name="Nat. Genet.">
        <title>The genome and transcriptome of the zoonotic hookworm Ancylostoma ceylanicum identify infection-specific gene families.</title>
        <authorList>
            <person name="Schwarz E.M."/>
            <person name="Hu Y."/>
            <person name="Antoshechkin I."/>
            <person name="Miller M.M."/>
            <person name="Sternberg P.W."/>
            <person name="Aroian R.V."/>
        </authorList>
    </citation>
    <scope>NUCLEOTIDE SEQUENCE</scope>
    <source>
        <strain evidence="9">HY135</strain>
    </source>
</reference>
<keyword evidence="6" id="KW-0812">Transmembrane</keyword>
<accession>A0A016VDA8</accession>
<dbReference type="Proteomes" id="UP000024635">
    <property type="component" value="Unassembled WGS sequence"/>
</dbReference>
<keyword evidence="1" id="KW-0732">Signal</keyword>
<evidence type="ECO:0000256" key="5">
    <source>
        <dbReference type="SAM" id="MobiDB-lite"/>
    </source>
</evidence>
<feature type="compositionally biased region" description="Polar residues" evidence="5">
    <location>
        <begin position="2453"/>
        <end position="2465"/>
    </location>
</feature>
<feature type="domain" description="Reverse transcriptase" evidence="7">
    <location>
        <begin position="1655"/>
        <end position="1888"/>
    </location>
</feature>
<dbReference type="InterPro" id="IPR058912">
    <property type="entry name" value="HTH_animal"/>
</dbReference>
<evidence type="ECO:0000313" key="9">
    <source>
        <dbReference type="Proteomes" id="UP000024635"/>
    </source>
</evidence>
<evidence type="ECO:0000256" key="6">
    <source>
        <dbReference type="SAM" id="Phobius"/>
    </source>
</evidence>
<dbReference type="InterPro" id="IPR039005">
    <property type="entry name" value="CSPG_rpt"/>
</dbReference>
<dbReference type="Pfam" id="PF26215">
    <property type="entry name" value="HTH_animal"/>
    <property type="match status" value="1"/>
</dbReference>
<dbReference type="PROSITE" id="PS50878">
    <property type="entry name" value="RT_POL"/>
    <property type="match status" value="1"/>
</dbReference>
<evidence type="ECO:0000256" key="3">
    <source>
        <dbReference type="ARBA" id="ARBA00023180"/>
    </source>
</evidence>
<dbReference type="Pfam" id="PF00078">
    <property type="entry name" value="RVT_1"/>
    <property type="match status" value="1"/>
</dbReference>
<feature type="compositionally biased region" description="Basic and acidic residues" evidence="5">
    <location>
        <begin position="2378"/>
        <end position="2401"/>
    </location>
</feature>
<dbReference type="InterPro" id="IPR051561">
    <property type="entry name" value="FRAS1_ECM"/>
</dbReference>
<feature type="repeat" description="CSPG" evidence="4">
    <location>
        <begin position="1412"/>
        <end position="1503"/>
    </location>
</feature>
<name>A0A016VDA8_9BILA</name>
<gene>
    <name evidence="8" type="primary">Acey_s0012.g1785</name>
    <name evidence="8" type="synonym">Acey-C48E7.6</name>
    <name evidence="8" type="ORF">Y032_0012g1785</name>
</gene>
<evidence type="ECO:0000256" key="2">
    <source>
        <dbReference type="ARBA" id="ARBA00022737"/>
    </source>
</evidence>
<keyword evidence="2" id="KW-0677">Repeat</keyword>
<feature type="repeat" description="CSPG" evidence="4">
    <location>
        <begin position="1293"/>
        <end position="1385"/>
    </location>
</feature>
<dbReference type="PROSITE" id="PS51854">
    <property type="entry name" value="CSPG"/>
    <property type="match status" value="7"/>
</dbReference>
<feature type="transmembrane region" description="Helical" evidence="6">
    <location>
        <begin position="18"/>
        <end position="42"/>
    </location>
</feature>
<dbReference type="CDD" id="cd00304">
    <property type="entry name" value="RT_like"/>
    <property type="match status" value="1"/>
</dbReference>
<sequence length="2543" mass="283449">MCVYVSVCSPQPHIRGRVLWRMAVLPLSLPLIVSSITFDLIFHELKGSPLVLLSPSRNITLSVVGHSLLADSVAVAHVDVGQKVSLSVKCLSETSVHISTAGLNSLLYSPSLCSSATGVLVDEASLHGCVSNLYQGSNLLLTKLCGNSKSDGATRSVPVSTLQPIYVAEPLEVNEGGSMPLQWKNIYILPEHSRFNLSNKQITFSIVEGPHHGMLMLDGQPCSAFDYSQLLSRSVIYRHDGSETTQDQLEFQLDISSKKTDFPWLDSTTYVLRIRINPVNDPPELTEAKGGHVIKISAKGSRILSPDQVLLSDPDDGPDKVRVQVVEGRGVHLRIRNTTITEFTQRQFINRVVSIHDEGLYEKGVLRLVARDGDARSQVLTLHTVSTPVEVRLKTNTGVRLLHHSSALITSNNLSFTASVPDLPLSFSIVGLPDHGVVECSPEQGHFAVCSTFTQDQVDRGLVRFRHTSNHHPTHDMFSFQVESGDFVSMIHNFRLMFIPMNVKVFNREVFMLNGTESGTLSRANLFAWTFPKSYPPEKLVYHIEEPPKYGILSRKINGKSRRIGVSSNFTQADLDNQLISFKLHFMQYSIINDFFLFRVITPAISSESLRFEIIFVPTQTSIQLVNRTIVVQEGEMATITSDSLSLATPDDSFFVFTLALAPIQGALILKSDSSRKALTTGMNFTTKDIAEERLIYTHSGSETRTDRLHLIAESAFRKGRRIPFWMSFSIIPVNDNKPRLHGSSTLQIVERGERVLHPYLLNWVDDDSDGAPLQFNFYQPIKDAAVLSTVSPYHPMTAFTEKDLEQGRIMLRHLGHKSNFTISYTVSDGKHTVEGLLRIVASDPFVRLGESLLEYCCLPGDTPNLPVSPLNLSIVSNLDIRLEDIVYQMESDNFAIQHHGSRRPTRTFTQKDINEGKISYNVGSAATEPFTVRVGNQSLTSEVQIVRRSLGASLELRRSATVSLPVGGVVSIDTSHLEIGDAASSADDLIYHVMKPPQEGTLVLERDNASSTPQVSARSFSQRDIDLGRLQYIHSASGAGRDTIQFNITSPHITKGPYTLYVEIYEHHVSLRASPLQVVAGGSTVVSNSVINVTSSDREDYVINVIEKPNYGWIVLDSWSVNNISSIETFSGSDLRERRVVYVSDRDSSATRDSFSVVACISHHTCTQPQIVDVTLSQRNVQSPQLLRNEILRVSADKTLITNAHLDTEDPDTPSSGVFFLISRPSNGLVVNANDLSKSIYNFSQKDVDDSSVIFMRHPNASGSGGFSFLLSDGVHQIGPEWFSIEGWTSSSPVLQANARLLASPSASTVIGVESLRANIPNSRPEEILYSVSRPPKYGKLLVDSQEAEKFSQLDINRNRLVYNNEGAPQKEWTRKDSFHFVLQKNGSDTPIEEEFRFRISSTYAALHDPTENYVKISPLNTSKGGSVALTSAHLDASVLASSAADEDLILEVSTPPRHGELEFIDGAASQLTWSDFQAETKLVYRHGGEESRDDSVTFFIYPASEKTRRSSRLRVTLPIHITTLRDPLVQVSKFPTTLSIRNSGAMPLSPQLFFASHPHVPPQSIVYEITHPGSTGTEVRVNGQRRNMFSQEQEVRNLIADNSIRLSVSDKGGEFVVLPQTLDRDITRLHLSDTTVYRRATEKEFLAQCRRLNETWITVGKSAGLDERFISRLKLDNPICPVFYNLVETHKLSLQEMHSMSAEVYKIRPIISCVGGPTDRISWFLNKIISQLLPKIPSHLSNTDHFLQRLQNTTFDQNCAIESFDVTSLYTNVQNDAALQALSELLDKHARYYSQVRGLAMGQRLAPVLAICFMSRIEEPVLARLPITYCRYVDDCCVVASTQSEMDECFRLLNEQSQFIRLTRETPRDGWLSYLNTQIKLSNGIMHVKWYRKESSQNILIHARSAHPTAVKRAVLCNMFKTATKVCTSENERCESRRLALEIASKNGYPTSRCQRRPSRAGIQSRTPRDNKIPLCIPFISDKVSAALQQCIVRAQLQDDVFLVNIPNENIRKQLVRNRLYDKHCISEQCVVCPHGNIGDCAKVGVVYQLECLTCHDLYIGETGRALSVRIKEHMATKRRENVTSPLGRHRVETHSGNDFNVKCIILAFENDIAERKVNEGLVSIGHAPSSSTLSSHDVVVFSVEGHSRALIVRIKPLDLALENHTTIEYPQGKTYVVLNRTHLGAYSNGDRSAITYKIVSGPENGTFYWVAGEKEAKQFTQKDIDDGKILYAQLNMHSYKDAFEFVMANTEKGVVRNRSEILVRPLVTAQPVIVETNSAVPLTASQLNASALQGSTPRFLITSTPQYGRISLDPTANHSVLFFTFPDILRGRVYYQAFTTDREVTENLELEVRADSVQPARLILPITIIPTDSEMPEHLEKEKEQQADKKEETPKDPPRSSAISDQLPVCHSNYALQLFPIVVIILVVILGITVCVLLCRRRPKKKPTPAASTPQLAPTPRTSLPEKPDLLGSTVFAQVGKSDAPPRQPLKTFERTQITPLSKRRLQPSLDYAGLATDTPPPMPLFKQLAAQRSDAHHWV</sequence>
<evidence type="ECO:0000259" key="7">
    <source>
        <dbReference type="PROSITE" id="PS50878"/>
    </source>
</evidence>
<comment type="caution">
    <text evidence="8">The sequence shown here is derived from an EMBL/GenBank/DDBJ whole genome shotgun (WGS) entry which is preliminary data.</text>
</comment>
<feature type="repeat" description="CSPG" evidence="4">
    <location>
        <begin position="1068"/>
        <end position="1161"/>
    </location>
</feature>
<organism evidence="8 9">
    <name type="scientific">Ancylostoma ceylanicum</name>
    <dbReference type="NCBI Taxonomy" id="53326"/>
    <lineage>
        <taxon>Eukaryota</taxon>
        <taxon>Metazoa</taxon>
        <taxon>Ecdysozoa</taxon>
        <taxon>Nematoda</taxon>
        <taxon>Chromadorea</taxon>
        <taxon>Rhabditida</taxon>
        <taxon>Rhabditina</taxon>
        <taxon>Rhabditomorpha</taxon>
        <taxon>Strongyloidea</taxon>
        <taxon>Ancylostomatidae</taxon>
        <taxon>Ancylostomatinae</taxon>
        <taxon>Ancylostoma</taxon>
    </lineage>
</organism>
<feature type="repeat" description="CSPG" evidence="4">
    <location>
        <begin position="162"/>
        <end position="254"/>
    </location>
</feature>
<keyword evidence="6" id="KW-1133">Transmembrane helix</keyword>
<keyword evidence="3" id="KW-0325">Glycoprotein</keyword>
<dbReference type="STRING" id="53326.A0A016VDA8"/>
<dbReference type="OrthoDB" id="5831138at2759"/>
<dbReference type="GO" id="GO:0009653">
    <property type="term" value="P:anatomical structure morphogenesis"/>
    <property type="evidence" value="ECO:0007669"/>
    <property type="project" value="TreeGrafter"/>
</dbReference>
<dbReference type="Pfam" id="PF16184">
    <property type="entry name" value="Cadherin_3"/>
    <property type="match status" value="9"/>
</dbReference>
<keyword evidence="9" id="KW-1185">Reference proteome</keyword>
<dbReference type="PANTHER" id="PTHR45739:SF8">
    <property type="entry name" value="FRAS1-RELATED EXTRACELLULAR MATRIX PROTEIN 1"/>
    <property type="match status" value="1"/>
</dbReference>
<dbReference type="InterPro" id="IPR000477">
    <property type="entry name" value="RT_dom"/>
</dbReference>
<feature type="repeat" description="CSPG" evidence="4">
    <location>
        <begin position="390"/>
        <end position="483"/>
    </location>
</feature>
<proteinExistence type="predicted"/>
<feature type="region of interest" description="Disordered" evidence="5">
    <location>
        <begin position="2447"/>
        <end position="2472"/>
    </location>
</feature>
<evidence type="ECO:0000313" key="8">
    <source>
        <dbReference type="EMBL" id="EYC25251.1"/>
    </source>
</evidence>
<evidence type="ECO:0000256" key="1">
    <source>
        <dbReference type="ARBA" id="ARBA00022729"/>
    </source>
</evidence>
<feature type="repeat" description="CSPG" evidence="4">
    <location>
        <begin position="621"/>
        <end position="714"/>
    </location>
</feature>
<protein>
    <recommendedName>
        <fullName evidence="7">Reverse transcriptase domain-containing protein</fullName>
    </recommendedName>
</protein>
<feature type="repeat" description="CSPG" evidence="4">
    <location>
        <begin position="954"/>
        <end position="1050"/>
    </location>
</feature>
<feature type="region of interest" description="Disordered" evidence="5">
    <location>
        <begin position="2377"/>
        <end position="2407"/>
    </location>
</feature>
<keyword evidence="6" id="KW-0472">Membrane</keyword>
<dbReference type="EMBL" id="JARK01001348">
    <property type="protein sequence ID" value="EYC25251.1"/>
    <property type="molecule type" value="Genomic_DNA"/>
</dbReference>
<dbReference type="PANTHER" id="PTHR45739">
    <property type="entry name" value="MATRIX PROTEIN, PUTATIVE-RELATED"/>
    <property type="match status" value="1"/>
</dbReference>